<feature type="signal peptide" evidence="9">
    <location>
        <begin position="1"/>
        <end position="22"/>
    </location>
</feature>
<keyword evidence="4" id="KW-0449">Lipoprotein</keyword>
<evidence type="ECO:0000313" key="12">
    <source>
        <dbReference type="Proteomes" id="UP000655225"/>
    </source>
</evidence>
<reference evidence="11 12" key="1">
    <citation type="submission" date="2020-04" db="EMBL/GenBank/DDBJ databases">
        <title>Plant Genome Project.</title>
        <authorList>
            <person name="Zhang R.-G."/>
        </authorList>
    </citation>
    <scope>NUCLEOTIDE SEQUENCE [LARGE SCALE GENOMIC DNA]</scope>
    <source>
        <strain evidence="11">YNK0</strain>
        <tissue evidence="11">Leaf</tissue>
    </source>
</reference>
<evidence type="ECO:0000313" key="11">
    <source>
        <dbReference type="EMBL" id="KAF8414194.1"/>
    </source>
</evidence>
<keyword evidence="12" id="KW-1185">Reference proteome</keyword>
<evidence type="ECO:0000256" key="9">
    <source>
        <dbReference type="SAM" id="SignalP"/>
    </source>
</evidence>
<dbReference type="GO" id="GO:0005886">
    <property type="term" value="C:plasma membrane"/>
    <property type="evidence" value="ECO:0007669"/>
    <property type="project" value="UniProtKB-SubCell"/>
</dbReference>
<comment type="similarity">
    <text evidence="2">Belongs to the fasciclin-like AGP family.</text>
</comment>
<dbReference type="AlphaFoldDB" id="A0A834ZU26"/>
<gene>
    <name evidence="11" type="ORF">HHK36_002194</name>
</gene>
<dbReference type="InterPro" id="IPR000782">
    <property type="entry name" value="FAS1_domain"/>
</dbReference>
<evidence type="ECO:0000259" key="10">
    <source>
        <dbReference type="PROSITE" id="PS50213"/>
    </source>
</evidence>
<dbReference type="PANTHER" id="PTHR32077:SF3">
    <property type="entry name" value="FASCICLIN-LIKE ARABINOGALACTAN PROTEIN 7"/>
    <property type="match status" value="1"/>
</dbReference>
<comment type="caution">
    <text evidence="11">The sequence shown here is derived from an EMBL/GenBank/DDBJ whole genome shotgun (WGS) entry which is preliminary data.</text>
</comment>
<name>A0A834ZU26_TETSI</name>
<protein>
    <recommendedName>
        <fullName evidence="10">FAS1 domain-containing protein</fullName>
    </recommendedName>
</protein>
<proteinExistence type="inferred from homology"/>
<dbReference type="InterPro" id="IPR045003">
    <property type="entry name" value="FLA_A"/>
</dbReference>
<dbReference type="OrthoDB" id="286301at2759"/>
<dbReference type="Proteomes" id="UP000655225">
    <property type="component" value="Unassembled WGS sequence"/>
</dbReference>
<keyword evidence="4" id="KW-0336">GPI-anchor</keyword>
<keyword evidence="6" id="KW-0472">Membrane</keyword>
<feature type="compositionally biased region" description="Low complexity" evidence="8">
    <location>
        <begin position="204"/>
        <end position="225"/>
    </location>
</feature>
<feature type="compositionally biased region" description="Pro residues" evidence="8">
    <location>
        <begin position="193"/>
        <end position="203"/>
    </location>
</feature>
<dbReference type="GO" id="GO:0098552">
    <property type="term" value="C:side of membrane"/>
    <property type="evidence" value="ECO:0007669"/>
    <property type="project" value="UniProtKB-KW"/>
</dbReference>
<dbReference type="GO" id="GO:0009834">
    <property type="term" value="P:plant-type secondary cell wall biogenesis"/>
    <property type="evidence" value="ECO:0007669"/>
    <property type="project" value="TreeGrafter"/>
</dbReference>
<evidence type="ECO:0000256" key="2">
    <source>
        <dbReference type="ARBA" id="ARBA00007843"/>
    </source>
</evidence>
<dbReference type="SMART" id="SM00554">
    <property type="entry name" value="FAS1"/>
    <property type="match status" value="1"/>
</dbReference>
<dbReference type="OMA" id="MEITMIF"/>
<dbReference type="EMBL" id="JABCRI010000001">
    <property type="protein sequence ID" value="KAF8414194.1"/>
    <property type="molecule type" value="Genomic_DNA"/>
</dbReference>
<dbReference type="InterPro" id="IPR036378">
    <property type="entry name" value="FAS1_dom_sf"/>
</dbReference>
<dbReference type="Gene3D" id="2.30.180.10">
    <property type="entry name" value="FAS1 domain"/>
    <property type="match status" value="1"/>
</dbReference>
<keyword evidence="5 9" id="KW-0732">Signal</keyword>
<feature type="chain" id="PRO_5033011039" description="FAS1 domain-containing protein" evidence="9">
    <location>
        <begin position="23"/>
        <end position="250"/>
    </location>
</feature>
<evidence type="ECO:0000256" key="5">
    <source>
        <dbReference type="ARBA" id="ARBA00022729"/>
    </source>
</evidence>
<keyword evidence="3" id="KW-1003">Cell membrane</keyword>
<feature type="region of interest" description="Disordered" evidence="8">
    <location>
        <begin position="192"/>
        <end position="225"/>
    </location>
</feature>
<evidence type="ECO:0000256" key="3">
    <source>
        <dbReference type="ARBA" id="ARBA00022475"/>
    </source>
</evidence>
<feature type="domain" description="FAS1" evidence="10">
    <location>
        <begin position="40"/>
        <end position="182"/>
    </location>
</feature>
<organism evidence="11 12">
    <name type="scientific">Tetracentron sinense</name>
    <name type="common">Spur-leaf</name>
    <dbReference type="NCBI Taxonomy" id="13715"/>
    <lineage>
        <taxon>Eukaryota</taxon>
        <taxon>Viridiplantae</taxon>
        <taxon>Streptophyta</taxon>
        <taxon>Embryophyta</taxon>
        <taxon>Tracheophyta</taxon>
        <taxon>Spermatophyta</taxon>
        <taxon>Magnoliopsida</taxon>
        <taxon>Trochodendrales</taxon>
        <taxon>Trochodendraceae</taxon>
        <taxon>Tetracentron</taxon>
    </lineage>
</organism>
<evidence type="ECO:0000256" key="1">
    <source>
        <dbReference type="ARBA" id="ARBA00004609"/>
    </source>
</evidence>
<sequence length="250" mass="26404">MEITMIFMVSILVLFSSSSTYAQIVGSPSLSPAPAPAPAFVNLTDLLSVAGPFHTFLSYCESTKVIQTFQNQANNTEQGITLFVPKDQAFSSLKNPSLSNLTEEQLKSLILFHALPKYYTLADFKNLSQASPVSTMAGGQYTLNFTDVSGTGHIGSGWTNTKVSSSVHSTDPVAVYQIDKVLLPEAIFGTDIPPTPAPSPSPDIAPVADSPTGDGPPSKSSPASSSCRIISWGILNYLVLAVSGGLVLFL</sequence>
<evidence type="ECO:0000256" key="6">
    <source>
        <dbReference type="ARBA" id="ARBA00023136"/>
    </source>
</evidence>
<dbReference type="FunFam" id="2.30.180.10:FF:000012">
    <property type="entry name" value="Fasciclin-like arabinogalactan protein 7"/>
    <property type="match status" value="1"/>
</dbReference>
<dbReference type="PANTHER" id="PTHR32077">
    <property type="entry name" value="FASCICLIN-LIKE ARABINOGALACTAN PROTEIN"/>
    <property type="match status" value="1"/>
</dbReference>
<keyword evidence="4" id="KW-0325">Glycoprotein</keyword>
<dbReference type="Pfam" id="PF02469">
    <property type="entry name" value="Fasciclin"/>
    <property type="match status" value="1"/>
</dbReference>
<comment type="subcellular location">
    <subcellularLocation>
        <location evidence="1">Cell membrane</location>
        <topology evidence="1">Lipid-anchor</topology>
        <topology evidence="1">GPI-anchor</topology>
    </subcellularLocation>
</comment>
<evidence type="ECO:0000256" key="4">
    <source>
        <dbReference type="ARBA" id="ARBA00022622"/>
    </source>
</evidence>
<dbReference type="PROSITE" id="PS50213">
    <property type="entry name" value="FAS1"/>
    <property type="match status" value="1"/>
</dbReference>
<evidence type="ECO:0000256" key="8">
    <source>
        <dbReference type="SAM" id="MobiDB-lite"/>
    </source>
</evidence>
<comment type="function">
    <text evidence="7">May be a cell surface adhesion protein.</text>
</comment>
<dbReference type="SUPFAM" id="SSF82153">
    <property type="entry name" value="FAS1 domain"/>
    <property type="match status" value="1"/>
</dbReference>
<evidence type="ECO:0000256" key="7">
    <source>
        <dbReference type="ARBA" id="ARBA00024686"/>
    </source>
</evidence>
<accession>A0A834ZU26</accession>